<evidence type="ECO:0000256" key="2">
    <source>
        <dbReference type="ARBA" id="ARBA00022630"/>
    </source>
</evidence>
<keyword evidence="4" id="KW-0560">Oxidoreductase</keyword>
<dbReference type="Gene3D" id="3.50.50.60">
    <property type="entry name" value="FAD/NAD(P)-binding domain"/>
    <property type="match status" value="1"/>
</dbReference>
<dbReference type="PANTHER" id="PTHR13789:SF215">
    <property type="entry name" value="FAD-BINDING DOMAIN-CONTAINING PROTEIN-RELATED"/>
    <property type="match status" value="1"/>
</dbReference>
<keyword evidence="3" id="KW-0274">FAD</keyword>
<evidence type="ECO:0000313" key="7">
    <source>
        <dbReference type="EMBL" id="KAL2855158.1"/>
    </source>
</evidence>
<protein>
    <recommendedName>
        <fullName evidence="6">FAD-binding domain-containing protein</fullName>
    </recommendedName>
</protein>
<dbReference type="InterPro" id="IPR036188">
    <property type="entry name" value="FAD/NAD-bd_sf"/>
</dbReference>
<sequence>MPLNVIVVGAGLGGPGAAIALHCAGHNVLEKSSFLNEVGAAIHVAPNATRILKAWGCDLEWLRPVHCEKLQIWDARGNLIRTPIVTKEYQTALGVHDEWVLTHRVDLHSALRATAARVVDGRKIRIQLAARVSSVVRRPCINAGEVLLEDGTKYTGELIVGADGIHVGYPGYKPLPIKQSSQSRSPARIQHEASVVRGEDVHAVKADFLEAFLARAYARSVWADYGVELLNVARIFPSDPGTNESHDASWHNAGSVEELLDTFQDFSDELQEMCRMAEDVKLWSLAARDPAPTFVRGKLALIGDAAHPMLPPRTDQGQGAAQAFEDAAGLASVLPEATTVHRLPERLDLYNRLRYAHAVTVMMMSRTADERREEMLGELRRLVPGAVSPECMFGYTWTSDPVGEARRVVEVS</sequence>
<feature type="domain" description="FAD-binding" evidence="6">
    <location>
        <begin position="4"/>
        <end position="363"/>
    </location>
</feature>
<reference evidence="7 8" key="1">
    <citation type="submission" date="2024-07" db="EMBL/GenBank/DDBJ databases">
        <title>Section-level genome sequencing and comparative genomics of Aspergillus sections Usti and Cavernicolus.</title>
        <authorList>
            <consortium name="Lawrence Berkeley National Laboratory"/>
            <person name="Nybo J.L."/>
            <person name="Vesth T.C."/>
            <person name="Theobald S."/>
            <person name="Frisvad J.C."/>
            <person name="Larsen T.O."/>
            <person name="Kjaerboelling I."/>
            <person name="Rothschild-Mancinelli K."/>
            <person name="Lyhne E.K."/>
            <person name="Kogle M.E."/>
            <person name="Barry K."/>
            <person name="Clum A."/>
            <person name="Na H."/>
            <person name="Ledsgaard L."/>
            <person name="Lin J."/>
            <person name="Lipzen A."/>
            <person name="Kuo A."/>
            <person name="Riley R."/>
            <person name="Mondo S."/>
            <person name="LaButti K."/>
            <person name="Haridas S."/>
            <person name="Pangalinan J."/>
            <person name="Salamov A.A."/>
            <person name="Simmons B.A."/>
            <person name="Magnuson J.K."/>
            <person name="Chen J."/>
            <person name="Drula E."/>
            <person name="Henrissat B."/>
            <person name="Wiebenga A."/>
            <person name="Lubbers R.J."/>
            <person name="Gomes A.C."/>
            <person name="Macurrencykelacurrency M.R."/>
            <person name="Stajich J."/>
            <person name="Grigoriev I.V."/>
            <person name="Mortensen U.H."/>
            <person name="De vries R.P."/>
            <person name="Baker S.E."/>
            <person name="Andersen M.R."/>
        </authorList>
    </citation>
    <scope>NUCLEOTIDE SEQUENCE [LARGE SCALE GENOMIC DNA]</scope>
    <source>
        <strain evidence="7 8">CBS 756.74</strain>
    </source>
</reference>
<accession>A0ABR4KS97</accession>
<dbReference type="InterPro" id="IPR002938">
    <property type="entry name" value="FAD-bd"/>
</dbReference>
<dbReference type="PRINTS" id="PR00420">
    <property type="entry name" value="RNGMNOXGNASE"/>
</dbReference>
<evidence type="ECO:0000259" key="6">
    <source>
        <dbReference type="Pfam" id="PF01494"/>
    </source>
</evidence>
<comment type="similarity">
    <text evidence="1">Belongs to the paxM FAD-dependent monooxygenase family.</text>
</comment>
<organism evidence="7 8">
    <name type="scientific">Aspergillus pseudodeflectus</name>
    <dbReference type="NCBI Taxonomy" id="176178"/>
    <lineage>
        <taxon>Eukaryota</taxon>
        <taxon>Fungi</taxon>
        <taxon>Dikarya</taxon>
        <taxon>Ascomycota</taxon>
        <taxon>Pezizomycotina</taxon>
        <taxon>Eurotiomycetes</taxon>
        <taxon>Eurotiomycetidae</taxon>
        <taxon>Eurotiales</taxon>
        <taxon>Aspergillaceae</taxon>
        <taxon>Aspergillus</taxon>
        <taxon>Aspergillus subgen. Nidulantes</taxon>
    </lineage>
</organism>
<dbReference type="SUPFAM" id="SSF51905">
    <property type="entry name" value="FAD/NAD(P)-binding domain"/>
    <property type="match status" value="1"/>
</dbReference>
<dbReference type="GeneID" id="98160099"/>
<evidence type="ECO:0000256" key="3">
    <source>
        <dbReference type="ARBA" id="ARBA00022827"/>
    </source>
</evidence>
<proteinExistence type="inferred from homology"/>
<name>A0ABR4KS97_9EURO</name>
<keyword evidence="5" id="KW-0503">Monooxygenase</keyword>
<dbReference type="Pfam" id="PF01494">
    <property type="entry name" value="FAD_binding_3"/>
    <property type="match status" value="1"/>
</dbReference>
<dbReference type="Gene3D" id="3.30.9.30">
    <property type="match status" value="1"/>
</dbReference>
<dbReference type="EMBL" id="JBFXLR010000010">
    <property type="protein sequence ID" value="KAL2855158.1"/>
    <property type="molecule type" value="Genomic_DNA"/>
</dbReference>
<comment type="caution">
    <text evidence="7">The sequence shown here is derived from an EMBL/GenBank/DDBJ whole genome shotgun (WGS) entry which is preliminary data.</text>
</comment>
<dbReference type="PANTHER" id="PTHR13789">
    <property type="entry name" value="MONOOXYGENASE"/>
    <property type="match status" value="1"/>
</dbReference>
<gene>
    <name evidence="7" type="ORF">BJX68DRAFT_264304</name>
</gene>
<dbReference type="RefSeq" id="XP_070901814.1">
    <property type="nucleotide sequence ID" value="XM_071044935.1"/>
</dbReference>
<evidence type="ECO:0000256" key="4">
    <source>
        <dbReference type="ARBA" id="ARBA00023002"/>
    </source>
</evidence>
<keyword evidence="8" id="KW-1185">Reference proteome</keyword>
<evidence type="ECO:0000256" key="5">
    <source>
        <dbReference type="ARBA" id="ARBA00023033"/>
    </source>
</evidence>
<dbReference type="Proteomes" id="UP001610444">
    <property type="component" value="Unassembled WGS sequence"/>
</dbReference>
<evidence type="ECO:0000313" key="8">
    <source>
        <dbReference type="Proteomes" id="UP001610444"/>
    </source>
</evidence>
<dbReference type="InterPro" id="IPR050493">
    <property type="entry name" value="FAD-dep_Monooxygenase_BioMet"/>
</dbReference>
<evidence type="ECO:0000256" key="1">
    <source>
        <dbReference type="ARBA" id="ARBA00007992"/>
    </source>
</evidence>
<dbReference type="SUPFAM" id="SSF54373">
    <property type="entry name" value="FAD-linked reductases, C-terminal domain"/>
    <property type="match status" value="1"/>
</dbReference>
<keyword evidence="2" id="KW-0285">Flavoprotein</keyword>